<dbReference type="PANTHER" id="PTHR43773">
    <property type="entry name" value="MAGNESIUM TRANSPORTER MGTE"/>
    <property type="match status" value="1"/>
</dbReference>
<comment type="caution">
    <text evidence="3">The sequence shown here is derived from an EMBL/GenBank/DDBJ whole genome shotgun (WGS) entry which is preliminary data.</text>
</comment>
<dbReference type="InterPro" id="IPR000644">
    <property type="entry name" value="CBS_dom"/>
</dbReference>
<dbReference type="SUPFAM" id="SSF158791">
    <property type="entry name" value="MgtE N-terminal domain-like"/>
    <property type="match status" value="1"/>
</dbReference>
<accession>A0ABU1J9U3</accession>
<organism evidence="3 4">
    <name type="scientific">Arthrobacter russicus</name>
    <dbReference type="NCBI Taxonomy" id="172040"/>
    <lineage>
        <taxon>Bacteria</taxon>
        <taxon>Bacillati</taxon>
        <taxon>Actinomycetota</taxon>
        <taxon>Actinomycetes</taxon>
        <taxon>Micrococcales</taxon>
        <taxon>Micrococcaceae</taxon>
        <taxon>Arthrobacter</taxon>
    </lineage>
</organism>
<dbReference type="Pfam" id="PF00571">
    <property type="entry name" value="CBS"/>
    <property type="match status" value="1"/>
</dbReference>
<name>A0ABU1J9U3_9MICC</name>
<dbReference type="RefSeq" id="WP_309797330.1">
    <property type="nucleotide sequence ID" value="NZ_JAVDQF010000001.1"/>
</dbReference>
<evidence type="ECO:0000256" key="1">
    <source>
        <dbReference type="PROSITE-ProRule" id="PRU00703"/>
    </source>
</evidence>
<dbReference type="InterPro" id="IPR038076">
    <property type="entry name" value="MgtE_N_sf"/>
</dbReference>
<dbReference type="Proteomes" id="UP001185069">
    <property type="component" value="Unassembled WGS sequence"/>
</dbReference>
<keyword evidence="1" id="KW-0129">CBS domain</keyword>
<dbReference type="SMART" id="SM00116">
    <property type="entry name" value="CBS"/>
    <property type="match status" value="1"/>
</dbReference>
<dbReference type="Pfam" id="PF03448">
    <property type="entry name" value="MgtE_N"/>
    <property type="match status" value="1"/>
</dbReference>
<sequence>MLKKPVITKDGRPVGVLADVIVHLTAQDYPRLSGIVLRLGSGTVFLPIDQILDVNAEGLALVAATVDLRPFQRRLGEVLLRADVLGCRAIDVEQAELVRVYDVDLARTAEGWAAVGLDTRKTSWWDRGTQPHALRDWRDFEPLVGFPGGSPSRDRDRLARLKAAQLADLIEQASGPEQADLTAWVSSDPELEADVFEELHRDEQHSLFALRADSEVAGLLARMQPDDAADALMELAQDRRAEVLAQIPPSQRVQITRLLKYNPTTAGGMMVPDFLQFPADTTVGVAISAVQHAEQQQPEASLSLYSVDREDRLVAVLGLVAALRLPAETLLLHAAEPYPVSVPADAEAEELCRTMADHNLLLLPVVDEERRILGVVTVDDALAVAHSTALAAR</sequence>
<dbReference type="Gene3D" id="3.10.580.10">
    <property type="entry name" value="CBS-domain"/>
    <property type="match status" value="1"/>
</dbReference>
<feature type="domain" description="CBS" evidence="2">
    <location>
        <begin position="335"/>
        <end position="392"/>
    </location>
</feature>
<dbReference type="SUPFAM" id="SSF54631">
    <property type="entry name" value="CBS-domain pair"/>
    <property type="match status" value="1"/>
</dbReference>
<dbReference type="Gene3D" id="1.25.60.10">
    <property type="entry name" value="MgtE N-terminal domain-like"/>
    <property type="match status" value="1"/>
</dbReference>
<reference evidence="3 4" key="1">
    <citation type="submission" date="2023-07" db="EMBL/GenBank/DDBJ databases">
        <title>Sequencing the genomes of 1000 actinobacteria strains.</title>
        <authorList>
            <person name="Klenk H.-P."/>
        </authorList>
    </citation>
    <scope>NUCLEOTIDE SEQUENCE [LARGE SCALE GENOMIC DNA]</scope>
    <source>
        <strain evidence="3 4">DSM 14555</strain>
    </source>
</reference>
<dbReference type="EMBL" id="JAVDQF010000001">
    <property type="protein sequence ID" value="MDR6269198.1"/>
    <property type="molecule type" value="Genomic_DNA"/>
</dbReference>
<evidence type="ECO:0000313" key="3">
    <source>
        <dbReference type="EMBL" id="MDR6269198.1"/>
    </source>
</evidence>
<proteinExistence type="predicted"/>
<dbReference type="SMART" id="SM00924">
    <property type="entry name" value="MgtE_N"/>
    <property type="match status" value="1"/>
</dbReference>
<gene>
    <name evidence="3" type="ORF">JOE69_001436</name>
</gene>
<dbReference type="InterPro" id="IPR006669">
    <property type="entry name" value="MgtE_transporter"/>
</dbReference>
<dbReference type="InterPro" id="IPR046342">
    <property type="entry name" value="CBS_dom_sf"/>
</dbReference>
<protein>
    <submittedName>
        <fullName evidence="3">CBS domain-containing protein/sporulation protein YlmC with PRC-barrel domain</fullName>
    </submittedName>
</protein>
<dbReference type="InterPro" id="IPR006668">
    <property type="entry name" value="Mg_transptr_MgtE_intracell_dom"/>
</dbReference>
<evidence type="ECO:0000259" key="2">
    <source>
        <dbReference type="PROSITE" id="PS51371"/>
    </source>
</evidence>
<evidence type="ECO:0000313" key="4">
    <source>
        <dbReference type="Proteomes" id="UP001185069"/>
    </source>
</evidence>
<dbReference type="CDD" id="cd04606">
    <property type="entry name" value="CBS_pair_Mg_transporter"/>
    <property type="match status" value="1"/>
</dbReference>
<dbReference type="PANTHER" id="PTHR43773:SF1">
    <property type="entry name" value="MAGNESIUM TRANSPORTER MGTE"/>
    <property type="match status" value="1"/>
</dbReference>
<dbReference type="PROSITE" id="PS51371">
    <property type="entry name" value="CBS"/>
    <property type="match status" value="1"/>
</dbReference>
<keyword evidence="4" id="KW-1185">Reference proteome</keyword>